<dbReference type="CDD" id="cd06583">
    <property type="entry name" value="PGRP"/>
    <property type="match status" value="1"/>
</dbReference>
<dbReference type="Proteomes" id="UP000254707">
    <property type="component" value="Unassembled WGS sequence"/>
</dbReference>
<reference evidence="2 3" key="1">
    <citation type="submission" date="2018-06" db="EMBL/GenBank/DDBJ databases">
        <authorList>
            <consortium name="Pathogen Informatics"/>
            <person name="Doyle S."/>
        </authorList>
    </citation>
    <scope>NUCLEOTIDE SEQUENCE [LARGE SCALE GENOMIC DNA]</scope>
    <source>
        <strain evidence="2 3">NCTC7688</strain>
    </source>
</reference>
<evidence type="ECO:0000259" key="1">
    <source>
        <dbReference type="SMART" id="SM00644"/>
    </source>
</evidence>
<dbReference type="Gene3D" id="3.40.80.10">
    <property type="entry name" value="Peptidoglycan recognition protein-like"/>
    <property type="match status" value="1"/>
</dbReference>
<dbReference type="GO" id="GO:0008745">
    <property type="term" value="F:N-acetylmuramoyl-L-alanine amidase activity"/>
    <property type="evidence" value="ECO:0007669"/>
    <property type="project" value="InterPro"/>
</dbReference>
<organism evidence="2 3">
    <name type="scientific">Staphylococcus saprophyticus</name>
    <dbReference type="NCBI Taxonomy" id="29385"/>
    <lineage>
        <taxon>Bacteria</taxon>
        <taxon>Bacillati</taxon>
        <taxon>Bacillota</taxon>
        <taxon>Bacilli</taxon>
        <taxon>Bacillales</taxon>
        <taxon>Staphylococcaceae</taxon>
        <taxon>Staphylococcus</taxon>
    </lineage>
</organism>
<evidence type="ECO:0000313" key="2">
    <source>
        <dbReference type="EMBL" id="SUM82162.1"/>
    </source>
</evidence>
<gene>
    <name evidence="2" type="ORF">NCTC7688_00658</name>
</gene>
<protein>
    <submittedName>
        <fullName evidence="2">N-acetylmuramoyl-L-alanine amidase family protein</fullName>
    </submittedName>
</protein>
<proteinExistence type="predicted"/>
<dbReference type="EMBL" id="UHED01000001">
    <property type="protein sequence ID" value="SUM82162.1"/>
    <property type="molecule type" value="Genomic_DNA"/>
</dbReference>
<dbReference type="SUPFAM" id="SSF55846">
    <property type="entry name" value="N-acetylmuramoyl-L-alanine amidase-like"/>
    <property type="match status" value="1"/>
</dbReference>
<accession>A0A380HKK3</accession>
<dbReference type="Pfam" id="PF01510">
    <property type="entry name" value="Amidase_2"/>
    <property type="match status" value="1"/>
</dbReference>
<name>A0A380HKK3_STASA</name>
<dbReference type="AlphaFoldDB" id="A0A380HKK3"/>
<dbReference type="InterPro" id="IPR036505">
    <property type="entry name" value="Amidase/PGRP_sf"/>
</dbReference>
<feature type="domain" description="N-acetylmuramoyl-L-alanine amidase" evidence="1">
    <location>
        <begin position="12"/>
        <end position="162"/>
    </location>
</feature>
<dbReference type="SMART" id="SM00644">
    <property type="entry name" value="Ami_2"/>
    <property type="match status" value="1"/>
</dbReference>
<sequence length="191" mass="22668">MEHIYSEFYRQTEKITEPKLQVLGVVLHDDAENYTAKAYIEWLKRRINRNELEKGWACLYVDANTCYWFHPSEYIEWHCGNAFANSHYVGIERCQSKINGVLDDEAFMRNEEASFKMAALILNKYHLPINRETVRLHKEFFDTECPARAWKIHLGNVETNQQTIQKLQDYFIERIKSYASYISDEELKTVG</sequence>
<dbReference type="GO" id="GO:0009253">
    <property type="term" value="P:peptidoglycan catabolic process"/>
    <property type="evidence" value="ECO:0007669"/>
    <property type="project" value="InterPro"/>
</dbReference>
<evidence type="ECO:0000313" key="3">
    <source>
        <dbReference type="Proteomes" id="UP000254707"/>
    </source>
</evidence>
<dbReference type="RefSeq" id="WP_002482463.1">
    <property type="nucleotide sequence ID" value="NZ_CAXOKG010000002.1"/>
</dbReference>
<dbReference type="InterPro" id="IPR002502">
    <property type="entry name" value="Amidase_domain"/>
</dbReference>